<dbReference type="Proteomes" id="UP000318834">
    <property type="component" value="Unassembled WGS sequence"/>
</dbReference>
<dbReference type="PANTHER" id="PTHR11820">
    <property type="entry name" value="ACYLPYRUVASE"/>
    <property type="match status" value="1"/>
</dbReference>
<keyword evidence="1" id="KW-0479">Metal-binding</keyword>
<organism evidence="3 4">
    <name type="scientific">Candidatus Segetimicrobium genomatis</name>
    <dbReference type="NCBI Taxonomy" id="2569760"/>
    <lineage>
        <taxon>Bacteria</taxon>
        <taxon>Bacillati</taxon>
        <taxon>Candidatus Sysuimicrobiota</taxon>
        <taxon>Candidatus Sysuimicrobiia</taxon>
        <taxon>Candidatus Sysuimicrobiales</taxon>
        <taxon>Candidatus Segetimicrobiaceae</taxon>
        <taxon>Candidatus Segetimicrobium</taxon>
    </lineage>
</organism>
<accession>A0A537IM27</accession>
<reference evidence="3 4" key="1">
    <citation type="journal article" date="2019" name="Nat. Microbiol.">
        <title>Mediterranean grassland soil C-N compound turnover is dependent on rainfall and depth, and is mediated by genomically divergent microorganisms.</title>
        <authorList>
            <person name="Diamond S."/>
            <person name="Andeer P.F."/>
            <person name="Li Z."/>
            <person name="Crits-Christoph A."/>
            <person name="Burstein D."/>
            <person name="Anantharaman K."/>
            <person name="Lane K.R."/>
            <person name="Thomas B.C."/>
            <person name="Pan C."/>
            <person name="Northen T.R."/>
            <person name="Banfield J.F."/>
        </authorList>
    </citation>
    <scope>NUCLEOTIDE SEQUENCE [LARGE SCALE GENOMIC DNA]</scope>
    <source>
        <strain evidence="3">NP_8</strain>
    </source>
</reference>
<evidence type="ECO:0000313" key="3">
    <source>
        <dbReference type="EMBL" id="TMI72393.1"/>
    </source>
</evidence>
<dbReference type="Gene3D" id="3.90.850.10">
    <property type="entry name" value="Fumarylacetoacetase-like, C-terminal domain"/>
    <property type="match status" value="1"/>
</dbReference>
<dbReference type="GO" id="GO:0018773">
    <property type="term" value="F:acetylpyruvate hydrolase activity"/>
    <property type="evidence" value="ECO:0007669"/>
    <property type="project" value="TreeGrafter"/>
</dbReference>
<evidence type="ECO:0000256" key="1">
    <source>
        <dbReference type="ARBA" id="ARBA00022723"/>
    </source>
</evidence>
<comment type="caution">
    <text evidence="3">The sequence shown here is derived from an EMBL/GenBank/DDBJ whole genome shotgun (WGS) entry which is preliminary data.</text>
</comment>
<dbReference type="PANTHER" id="PTHR11820:SF7">
    <property type="entry name" value="ACYLPYRUVASE FAHD1, MITOCHONDRIAL"/>
    <property type="match status" value="1"/>
</dbReference>
<dbReference type="GO" id="GO:0016853">
    <property type="term" value="F:isomerase activity"/>
    <property type="evidence" value="ECO:0007669"/>
    <property type="project" value="UniProtKB-ARBA"/>
</dbReference>
<dbReference type="AlphaFoldDB" id="A0A537IM27"/>
<dbReference type="SUPFAM" id="SSF56529">
    <property type="entry name" value="FAH"/>
    <property type="match status" value="1"/>
</dbReference>
<protein>
    <submittedName>
        <fullName evidence="3">Fumarylacetoacetate hydrolase family protein</fullName>
    </submittedName>
</protein>
<evidence type="ECO:0000313" key="4">
    <source>
        <dbReference type="Proteomes" id="UP000318834"/>
    </source>
</evidence>
<dbReference type="Pfam" id="PF01557">
    <property type="entry name" value="FAA_hydrolase"/>
    <property type="match status" value="1"/>
</dbReference>
<dbReference type="GO" id="GO:0046872">
    <property type="term" value="F:metal ion binding"/>
    <property type="evidence" value="ECO:0007669"/>
    <property type="project" value="UniProtKB-KW"/>
</dbReference>
<keyword evidence="3" id="KW-0378">Hydrolase</keyword>
<name>A0A537IM27_9BACT</name>
<dbReference type="FunFam" id="3.90.850.10:FF:000002">
    <property type="entry name" value="2-hydroxyhepta-2,4-diene-1,7-dioate isomerase"/>
    <property type="match status" value="1"/>
</dbReference>
<gene>
    <name evidence="3" type="ORF">E6H05_11385</name>
</gene>
<evidence type="ECO:0000259" key="2">
    <source>
        <dbReference type="Pfam" id="PF01557"/>
    </source>
</evidence>
<sequence length="274" mass="29871">MIGLIAEVPAATLRTLAGEAEAWVKAGRPSIPVSRAKLLAPIQRPRKNIVCMGRNYAEHAREGGVAPPEVPVFFTKPPTTVIGPEAPVTYHRATQALDYEVELAVVLGRRGRDIPAAKALDYVFGYTVINDVTARDLQRRHQQWFKGKSLDTFAPLGPWIVHRSAIPDPQRLRLVMRVNGEVRQNSTTANMLFSVAQLIESLSAGMTIEPGDIMATGTPEGVGMGFNPPKWLHVGDTVEAEVENIGVLRNYIVAPKPLTTGFGIRDPRATGIQD</sequence>
<dbReference type="EMBL" id="VBAP01000090">
    <property type="protein sequence ID" value="TMI72393.1"/>
    <property type="molecule type" value="Genomic_DNA"/>
</dbReference>
<dbReference type="InterPro" id="IPR036663">
    <property type="entry name" value="Fumarylacetoacetase_C_sf"/>
</dbReference>
<proteinExistence type="predicted"/>
<dbReference type="InterPro" id="IPR011234">
    <property type="entry name" value="Fumarylacetoacetase-like_C"/>
</dbReference>
<dbReference type="GO" id="GO:0019752">
    <property type="term" value="P:carboxylic acid metabolic process"/>
    <property type="evidence" value="ECO:0007669"/>
    <property type="project" value="UniProtKB-ARBA"/>
</dbReference>
<feature type="domain" description="Fumarylacetoacetase-like C-terminal" evidence="2">
    <location>
        <begin position="49"/>
        <end position="252"/>
    </location>
</feature>